<evidence type="ECO:0000256" key="3">
    <source>
        <dbReference type="ARBA" id="ARBA00022692"/>
    </source>
</evidence>
<feature type="transmembrane region" description="Helical" evidence="6">
    <location>
        <begin position="356"/>
        <end position="375"/>
    </location>
</feature>
<feature type="transmembrane region" description="Helical" evidence="6">
    <location>
        <begin position="158"/>
        <end position="176"/>
    </location>
</feature>
<reference evidence="8 9" key="1">
    <citation type="submission" date="2018-11" db="EMBL/GenBank/DDBJ databases">
        <title>Genomic Encyclopedia of Type Strains, Phase IV (KMG-IV): sequencing the most valuable type-strain genomes for metagenomic binning, comparative biology and taxonomic classification.</title>
        <authorList>
            <person name="Goeker M."/>
        </authorList>
    </citation>
    <scope>NUCLEOTIDE SEQUENCE [LARGE SCALE GENOMIC DNA]</scope>
    <source>
        <strain evidence="8 9">DSM 29158</strain>
    </source>
</reference>
<protein>
    <submittedName>
        <fullName evidence="8">Multidrug resistance protein</fullName>
    </submittedName>
</protein>
<evidence type="ECO:0000256" key="4">
    <source>
        <dbReference type="ARBA" id="ARBA00022989"/>
    </source>
</evidence>
<keyword evidence="5 6" id="KW-0472">Membrane</keyword>
<feature type="transmembrane region" description="Helical" evidence="6">
    <location>
        <begin position="237"/>
        <end position="257"/>
    </location>
</feature>
<feature type="transmembrane region" description="Helical" evidence="6">
    <location>
        <begin position="39"/>
        <end position="58"/>
    </location>
</feature>
<dbReference type="Proteomes" id="UP000277108">
    <property type="component" value="Unassembled WGS sequence"/>
</dbReference>
<dbReference type="InterPro" id="IPR020846">
    <property type="entry name" value="MFS_dom"/>
</dbReference>
<dbReference type="Gene3D" id="1.20.1250.20">
    <property type="entry name" value="MFS general substrate transporter like domains"/>
    <property type="match status" value="1"/>
</dbReference>
<dbReference type="PANTHER" id="PTHR23504">
    <property type="entry name" value="MAJOR FACILITATOR SUPERFAMILY DOMAIN-CONTAINING PROTEIN 10"/>
    <property type="match status" value="1"/>
</dbReference>
<evidence type="ECO:0000313" key="9">
    <source>
        <dbReference type="Proteomes" id="UP000277108"/>
    </source>
</evidence>
<dbReference type="GO" id="GO:0022857">
    <property type="term" value="F:transmembrane transporter activity"/>
    <property type="evidence" value="ECO:0007669"/>
    <property type="project" value="InterPro"/>
</dbReference>
<evidence type="ECO:0000256" key="1">
    <source>
        <dbReference type="ARBA" id="ARBA00004651"/>
    </source>
</evidence>
<evidence type="ECO:0000256" key="6">
    <source>
        <dbReference type="SAM" id="Phobius"/>
    </source>
</evidence>
<dbReference type="AlphaFoldDB" id="A0A3N5BFX2"/>
<feature type="domain" description="Major facilitator superfamily (MFS) profile" evidence="7">
    <location>
        <begin position="4"/>
        <end position="380"/>
    </location>
</feature>
<dbReference type="OrthoDB" id="9793283at2"/>
<feature type="transmembrane region" description="Helical" evidence="6">
    <location>
        <begin position="197"/>
        <end position="217"/>
    </location>
</feature>
<dbReference type="Pfam" id="PF07690">
    <property type="entry name" value="MFS_1"/>
    <property type="match status" value="1"/>
</dbReference>
<name>A0A3N5BFX2_9BACL</name>
<dbReference type="CDD" id="cd17325">
    <property type="entry name" value="MFS_MdtG_SLC18_like"/>
    <property type="match status" value="1"/>
</dbReference>
<dbReference type="InterPro" id="IPR011701">
    <property type="entry name" value="MFS"/>
</dbReference>
<comment type="caution">
    <text evidence="8">The sequence shown here is derived from an EMBL/GenBank/DDBJ whole genome shotgun (WGS) entry which is preliminary data.</text>
</comment>
<dbReference type="InterPro" id="IPR001958">
    <property type="entry name" value="Tet-R_TetA/multi-R_MdtG-like"/>
</dbReference>
<feature type="transmembrane region" description="Helical" evidence="6">
    <location>
        <begin position="94"/>
        <end position="117"/>
    </location>
</feature>
<evidence type="ECO:0000256" key="5">
    <source>
        <dbReference type="ARBA" id="ARBA00023136"/>
    </source>
</evidence>
<dbReference type="PRINTS" id="PR01035">
    <property type="entry name" value="TCRTETA"/>
</dbReference>
<keyword evidence="2" id="KW-0813">Transport</keyword>
<dbReference type="EMBL" id="RKRK01000003">
    <property type="protein sequence ID" value="RPF56596.1"/>
    <property type="molecule type" value="Genomic_DNA"/>
</dbReference>
<dbReference type="PANTHER" id="PTHR23504:SF115">
    <property type="entry name" value="MULTIDRUG RESISTANCE PROTEIN 2"/>
    <property type="match status" value="1"/>
</dbReference>
<dbReference type="GO" id="GO:0005886">
    <property type="term" value="C:plasma membrane"/>
    <property type="evidence" value="ECO:0007669"/>
    <property type="project" value="UniProtKB-SubCell"/>
</dbReference>
<evidence type="ECO:0000256" key="2">
    <source>
        <dbReference type="ARBA" id="ARBA00022448"/>
    </source>
</evidence>
<feature type="transmembrane region" description="Helical" evidence="6">
    <location>
        <begin position="129"/>
        <end position="152"/>
    </location>
</feature>
<keyword evidence="3 6" id="KW-0812">Transmembrane</keyword>
<accession>A0A3N5BFX2</accession>
<dbReference type="SUPFAM" id="SSF103473">
    <property type="entry name" value="MFS general substrate transporter"/>
    <property type="match status" value="1"/>
</dbReference>
<keyword evidence="4 6" id="KW-1133">Transmembrane helix</keyword>
<dbReference type="InterPro" id="IPR036259">
    <property type="entry name" value="MFS_trans_sf"/>
</dbReference>
<proteinExistence type="predicted"/>
<evidence type="ECO:0000313" key="8">
    <source>
        <dbReference type="EMBL" id="RPF56596.1"/>
    </source>
</evidence>
<organism evidence="8 9">
    <name type="scientific">Abyssicoccus albus</name>
    <dbReference type="NCBI Taxonomy" id="1817405"/>
    <lineage>
        <taxon>Bacteria</taxon>
        <taxon>Bacillati</taxon>
        <taxon>Bacillota</taxon>
        <taxon>Bacilli</taxon>
        <taxon>Bacillales</taxon>
        <taxon>Abyssicoccaceae</taxon>
    </lineage>
</organism>
<feature type="transmembrane region" description="Helical" evidence="6">
    <location>
        <begin position="70"/>
        <end position="88"/>
    </location>
</feature>
<gene>
    <name evidence="8" type="ORF">EDD62_1247</name>
</gene>
<dbReference type="PROSITE" id="PS50850">
    <property type="entry name" value="MFS"/>
    <property type="match status" value="1"/>
</dbReference>
<evidence type="ECO:0000259" key="7">
    <source>
        <dbReference type="PROSITE" id="PS50850"/>
    </source>
</evidence>
<sequence>MKQKLSILMGIQFFIYFGFSMVIPVIPEIVKFLELPTMHMGWLLAVYSVASFISAPFWGYLADRFGRRPILLIGLIAFGVSFFTFGYFLDHLWILYISRIVTGIASGALYTSTMSMVADLSSKEERTKYMGLMGMMTGMGFIFGPGVGGLLSTISYSFSYYMTAIIILLVFVYSFFKLKETYQGEESYKKKITIPINYLKEPVGLLLITTFIVTFTLSGMESTFQLLAIELINIKAWQMGILFFIGGICSALLQGVYLRRVKIEQETKVMVVGQLLTAIGFFMLPFTMNLVYAGVCIVLLMCGNALVRTLLTSQVTKQAAHNEMGKMTSAAYSMDSLARVFGPLMFNYLFTILIGLPFYFGVVMTFIGMAFILIYPKKVVTARD</sequence>
<comment type="subcellular location">
    <subcellularLocation>
        <location evidence="1">Cell membrane</location>
        <topology evidence="1">Multi-pass membrane protein</topology>
    </subcellularLocation>
</comment>
<keyword evidence="9" id="KW-1185">Reference proteome</keyword>
<dbReference type="RefSeq" id="WP_123807942.1">
    <property type="nucleotide sequence ID" value="NZ_RKRK01000003.1"/>
</dbReference>
<feature type="transmembrane region" description="Helical" evidence="6">
    <location>
        <begin position="7"/>
        <end position="27"/>
    </location>
</feature>